<organism evidence="2 3">
    <name type="scientific">Puccinia graminis f. sp. tritici</name>
    <dbReference type="NCBI Taxonomy" id="56615"/>
    <lineage>
        <taxon>Eukaryota</taxon>
        <taxon>Fungi</taxon>
        <taxon>Dikarya</taxon>
        <taxon>Basidiomycota</taxon>
        <taxon>Pucciniomycotina</taxon>
        <taxon>Pucciniomycetes</taxon>
        <taxon>Pucciniales</taxon>
        <taxon>Pucciniaceae</taxon>
        <taxon>Puccinia</taxon>
    </lineage>
</organism>
<dbReference type="EMBL" id="VSWC01000014">
    <property type="protein sequence ID" value="KAA1114957.1"/>
    <property type="molecule type" value="Genomic_DNA"/>
</dbReference>
<comment type="caution">
    <text evidence="2">The sequence shown here is derived from an EMBL/GenBank/DDBJ whole genome shotgun (WGS) entry which is preliminary data.</text>
</comment>
<sequence length="670" mass="76524">MAAFPTDGDWGKFAEDLADSIGESPRIKRGQTDQLATFELNPMAAFFGQSPGSEWTQDVRLMTPAPHGSTGRDGHPTQPNKRRKSIQAPSNLSAVGPVQEHEEHHEVSPSHFDSGFWKHVQLCSPGQLDSAFKKILRPDRPTSHTSILSDKNFLTLELKSFLDEIQNKKHGPLADQHKKHYENTINQIYAKFDDSSLIPEMSKISNWPVTTTTSFNDESGYYVSLIIPVNDQGERYDPDILLKVFADLNDLLAHIHYLIRNHLNGINVLGHDDHEQDYQKLVLWLFGEVFNPKRSLPVLGETSLNGVHDGEFGAIQIWILKLLQDPTSLLNVSLVIAGTWFKETCPKWTESFKIDDYFWARIPILLERYLAALRPGSGDGSSSRSLNYDSSIQQSGKNSNDRKYKHILPKPVRTQQDPNIKKINQVFEIGNFALFDIILESQKKIRNKNRLLTWMSDTVCPKVPTAKEDVSISILESFYPRLREMPSGSQVHQQTSHPRMVLTNHRAEENKFGVRLLSADLTKFVDGSNWKIGLHHFVNSLECYSSLILGKIFSNQQEHPEGINHTSFLEWFSRKLYGPNQSSIIPIIGTIPKSIFHTHNQTQLKFDEAQTLIINSLCKTNNHFKYHEASLILLAYWLKNEHPILWNQQFTCDLDYSKFIMDVVTKYKDI</sequence>
<protein>
    <submittedName>
        <fullName evidence="2">Uncharacterized protein</fullName>
    </submittedName>
</protein>
<dbReference type="Proteomes" id="UP000324748">
    <property type="component" value="Unassembled WGS sequence"/>
</dbReference>
<evidence type="ECO:0000256" key="1">
    <source>
        <dbReference type="SAM" id="MobiDB-lite"/>
    </source>
</evidence>
<gene>
    <name evidence="2" type="ORF">PGT21_028016</name>
</gene>
<dbReference type="AlphaFoldDB" id="A0A5B0QNS8"/>
<evidence type="ECO:0000313" key="2">
    <source>
        <dbReference type="EMBL" id="KAA1114957.1"/>
    </source>
</evidence>
<feature type="region of interest" description="Disordered" evidence="1">
    <location>
        <begin position="376"/>
        <end position="404"/>
    </location>
</feature>
<proteinExistence type="predicted"/>
<feature type="compositionally biased region" description="Basic and acidic residues" evidence="1">
    <location>
        <begin position="99"/>
        <end position="108"/>
    </location>
</feature>
<reference evidence="2 3" key="1">
    <citation type="submission" date="2019-05" db="EMBL/GenBank/DDBJ databases">
        <title>Emergence of the Ug99 lineage of the wheat stem rust pathogen through somatic hybridization.</title>
        <authorList>
            <person name="Li F."/>
            <person name="Upadhyaya N.M."/>
            <person name="Sperschneider J."/>
            <person name="Matny O."/>
            <person name="Nguyen-Phuc H."/>
            <person name="Mago R."/>
            <person name="Raley C."/>
            <person name="Miller M.E."/>
            <person name="Silverstein K.A.T."/>
            <person name="Henningsen E."/>
            <person name="Hirsch C.D."/>
            <person name="Visser B."/>
            <person name="Pretorius Z.A."/>
            <person name="Steffenson B.J."/>
            <person name="Schwessinger B."/>
            <person name="Dodds P.N."/>
            <person name="Figueroa M."/>
        </authorList>
    </citation>
    <scope>NUCLEOTIDE SEQUENCE [LARGE SCALE GENOMIC DNA]</scope>
    <source>
        <strain evidence="2">21-0</strain>
    </source>
</reference>
<feature type="compositionally biased region" description="Polar residues" evidence="1">
    <location>
        <begin position="386"/>
        <end position="398"/>
    </location>
</feature>
<evidence type="ECO:0000313" key="3">
    <source>
        <dbReference type="Proteomes" id="UP000324748"/>
    </source>
</evidence>
<keyword evidence="3" id="KW-1185">Reference proteome</keyword>
<dbReference type="OrthoDB" id="2509909at2759"/>
<accession>A0A5B0QNS8</accession>
<feature type="region of interest" description="Disordered" evidence="1">
    <location>
        <begin position="62"/>
        <end position="110"/>
    </location>
</feature>
<name>A0A5B0QNS8_PUCGR</name>